<feature type="region of interest" description="Disordered" evidence="1">
    <location>
        <begin position="26"/>
        <end position="80"/>
    </location>
</feature>
<dbReference type="Proteomes" id="UP000663833">
    <property type="component" value="Unassembled WGS sequence"/>
</dbReference>
<feature type="region of interest" description="Disordered" evidence="1">
    <location>
        <begin position="87"/>
        <end position="106"/>
    </location>
</feature>
<sequence>MHALYVIGPHGSAATAALHHIPKLMDTCTSNSNDPQQQRPGSVGSSSENDGNKPADGNNKPKDDNNQRKDDNNQRKDDHNLVLMLASSETASRTTNTSHPKSDKCSDLKSYKRLHIVPSFEQLIIPFLRMTVNIPFSPNSDFYELYGIDKSSKLHTKFDFKDAYTLSYHIDQEYEMLFDDAIHSQMDWSTLYRDFGTNTWSNDLIITIFQMASDSLEKYDVYPTRIALLRTTSERTDLIKKLKKSTYNILVPIKEFNNETELLVCTQIQRFHCKPSNIEFWNKDESSFKLAYVLWINFTHGKPFTSPYCELNNSIVVYRTDKLLEVGKQCKQASADDVWGYVIFLTVSDAAKEIWNPITVNKWCDFLYDALPNNESIEKFSAFLSKHNLVETFKSVLENTSPGKLRNNEQYVVIKKREAYKIQTILSKACQPSGKNAHEHAANLELIEVQQTREKIKRRVMNELTPIGMIYDEEMSKTSMSTAAVAILPTVHELYKSRDLADNNNIQSMSDKVVGGFDEIRDATRCLPDAPMEELLQYFEKNWITNIELWNLFGLDNRTNNACEGGVYNLAISKKSS</sequence>
<organism evidence="2 3">
    <name type="scientific">Rotaria socialis</name>
    <dbReference type="NCBI Taxonomy" id="392032"/>
    <lineage>
        <taxon>Eukaryota</taxon>
        <taxon>Metazoa</taxon>
        <taxon>Spiralia</taxon>
        <taxon>Gnathifera</taxon>
        <taxon>Rotifera</taxon>
        <taxon>Eurotatoria</taxon>
        <taxon>Bdelloidea</taxon>
        <taxon>Philodinida</taxon>
        <taxon>Philodinidae</taxon>
        <taxon>Rotaria</taxon>
    </lineage>
</organism>
<feature type="compositionally biased region" description="Polar residues" evidence="1">
    <location>
        <begin position="27"/>
        <end position="49"/>
    </location>
</feature>
<evidence type="ECO:0000313" key="3">
    <source>
        <dbReference type="Proteomes" id="UP000663833"/>
    </source>
</evidence>
<accession>A0A818HWS9</accession>
<reference evidence="2" key="1">
    <citation type="submission" date="2021-02" db="EMBL/GenBank/DDBJ databases">
        <authorList>
            <person name="Nowell W R."/>
        </authorList>
    </citation>
    <scope>NUCLEOTIDE SEQUENCE</scope>
</reference>
<gene>
    <name evidence="2" type="ORF">LUA448_LOCUS26132</name>
</gene>
<dbReference type="EMBL" id="CAJNYD010003520">
    <property type="protein sequence ID" value="CAF3515567.1"/>
    <property type="molecule type" value="Genomic_DNA"/>
</dbReference>
<evidence type="ECO:0000313" key="2">
    <source>
        <dbReference type="EMBL" id="CAF3515567.1"/>
    </source>
</evidence>
<evidence type="ECO:0000256" key="1">
    <source>
        <dbReference type="SAM" id="MobiDB-lite"/>
    </source>
</evidence>
<protein>
    <submittedName>
        <fullName evidence="2">Uncharacterized protein</fullName>
    </submittedName>
</protein>
<feature type="compositionally biased region" description="Basic and acidic residues" evidence="1">
    <location>
        <begin position="59"/>
        <end position="80"/>
    </location>
</feature>
<proteinExistence type="predicted"/>
<name>A0A818HWS9_9BILA</name>
<dbReference type="AlphaFoldDB" id="A0A818HWS9"/>
<feature type="compositionally biased region" description="Polar residues" evidence="1">
    <location>
        <begin position="87"/>
        <end position="99"/>
    </location>
</feature>
<comment type="caution">
    <text evidence="2">The sequence shown here is derived from an EMBL/GenBank/DDBJ whole genome shotgun (WGS) entry which is preliminary data.</text>
</comment>